<feature type="compositionally biased region" description="Low complexity" evidence="1">
    <location>
        <begin position="157"/>
        <end position="180"/>
    </location>
</feature>
<evidence type="ECO:0000256" key="1">
    <source>
        <dbReference type="SAM" id="MobiDB-lite"/>
    </source>
</evidence>
<feature type="compositionally biased region" description="Polar residues" evidence="1">
    <location>
        <begin position="185"/>
        <end position="197"/>
    </location>
</feature>
<evidence type="ECO:0000313" key="2">
    <source>
        <dbReference type="EMBL" id="KAL3798567.1"/>
    </source>
</evidence>
<sequence>MDTNVADDVSYTPSSTLPHFDDYPNGNASDNSSTVAGPYTQQAISPEECYENVPCDATNPSYDPSDYNYNIPPPAASDADVMPPPPPGYPASSMNNANGAAVASANIVTSRPPNASTRTTSYPAAATKFATAASNPAAINRNVPSSTFTKALGHLQPPAIARRPPPAAHTATSAAHIRATPTPPASSISQQGNSTDVTPYATPSVYSSDMMSSPSDNTPPSLSPASSAPGHSLPIMTPSSQPEHVVSSVNNNNNNNNHSHTNNNHTNNNPSKKKCCQLLRRGKWTNEEEAYASKLINEFKSGLLPLTDGTTLRNFLSKLLNCDPMRISKKFVGNNCIGKQVFRRRGADINRLTPEQMRQTALELSDEIPVSLPCRRLEQRFFDRVATTNRVKPPGVTTMSTGGVMSCIPSSYAMNMSKNVIEEEMDRPPTPPWLKPPAKYQSSRMSRDKVAVIQSAAATSAAAAVATTTMTTRTNQYIAPRPKKPRVIQRVAMPTAPMVVDAAKSDTERVMESMERSSSGLGQVVRTPSSHAESISRTESALEQLARTASAAKFVEDIVNGDSGLGDVQIKGTKLSSLSLQGSFQALMSLDMDSVENLVQLSSANLSSEELNKLAESYKRSGSSSFKSSSRMESFIKSLSNANLKSGLDSNAALSSLFQNIQNSMNDPNSSSTNIFDDEKFLNRIESSTGFSKLRAHNGLTGDHHSSVEDFLSLMTSGDIPHEDANMLNLPLQKVMGSGSLASKLSQHQLLKLASRASLAKLAQSNTSLSESLSDLAAGYGSATGNSALKNKRKRGDTTVL</sequence>
<gene>
    <name evidence="2" type="ORF">HJC23_011871</name>
</gene>
<feature type="region of interest" description="Disordered" evidence="1">
    <location>
        <begin position="1"/>
        <end position="57"/>
    </location>
</feature>
<evidence type="ECO:0000313" key="3">
    <source>
        <dbReference type="Proteomes" id="UP001516023"/>
    </source>
</evidence>
<comment type="caution">
    <text evidence="2">The sequence shown here is derived from an EMBL/GenBank/DDBJ whole genome shotgun (WGS) entry which is preliminary data.</text>
</comment>
<feature type="region of interest" description="Disordered" evidence="1">
    <location>
        <begin position="157"/>
        <end position="273"/>
    </location>
</feature>
<dbReference type="AlphaFoldDB" id="A0ABD3QDZ7"/>
<reference evidence="2 3" key="1">
    <citation type="journal article" date="2020" name="G3 (Bethesda)">
        <title>Improved Reference Genome for Cyclotella cryptica CCMP332, a Model for Cell Wall Morphogenesis, Salinity Adaptation, and Lipid Production in Diatoms (Bacillariophyta).</title>
        <authorList>
            <person name="Roberts W.R."/>
            <person name="Downey K.M."/>
            <person name="Ruck E.C."/>
            <person name="Traller J.C."/>
            <person name="Alverson A.J."/>
        </authorList>
    </citation>
    <scope>NUCLEOTIDE SEQUENCE [LARGE SCALE GENOMIC DNA]</scope>
    <source>
        <strain evidence="2 3">CCMP332</strain>
    </source>
</reference>
<feature type="region of interest" description="Disordered" evidence="1">
    <location>
        <begin position="514"/>
        <end position="534"/>
    </location>
</feature>
<proteinExistence type="predicted"/>
<feature type="compositionally biased region" description="Polar residues" evidence="1">
    <location>
        <begin position="26"/>
        <end position="44"/>
    </location>
</feature>
<keyword evidence="3" id="KW-1185">Reference proteome</keyword>
<name>A0ABD3QDZ7_9STRA</name>
<dbReference type="EMBL" id="JABMIG020000045">
    <property type="protein sequence ID" value="KAL3798567.1"/>
    <property type="molecule type" value="Genomic_DNA"/>
</dbReference>
<feature type="compositionally biased region" description="Low complexity" evidence="1">
    <location>
        <begin position="244"/>
        <end position="269"/>
    </location>
</feature>
<accession>A0ABD3QDZ7</accession>
<organism evidence="2 3">
    <name type="scientific">Cyclotella cryptica</name>
    <dbReference type="NCBI Taxonomy" id="29204"/>
    <lineage>
        <taxon>Eukaryota</taxon>
        <taxon>Sar</taxon>
        <taxon>Stramenopiles</taxon>
        <taxon>Ochrophyta</taxon>
        <taxon>Bacillariophyta</taxon>
        <taxon>Coscinodiscophyceae</taxon>
        <taxon>Thalassiosirophycidae</taxon>
        <taxon>Stephanodiscales</taxon>
        <taxon>Stephanodiscaceae</taxon>
        <taxon>Cyclotella</taxon>
    </lineage>
</organism>
<dbReference type="PANTHER" id="PTHR35213:SF5">
    <property type="entry name" value="RING-TYPE DOMAIN-CONTAINING PROTEIN"/>
    <property type="match status" value="1"/>
</dbReference>
<dbReference type="PANTHER" id="PTHR35213">
    <property type="entry name" value="RING-TYPE DOMAIN-CONTAINING PROTEIN-RELATED"/>
    <property type="match status" value="1"/>
</dbReference>
<feature type="compositionally biased region" description="Low complexity" evidence="1">
    <location>
        <begin position="202"/>
        <end position="234"/>
    </location>
</feature>
<dbReference type="Proteomes" id="UP001516023">
    <property type="component" value="Unassembled WGS sequence"/>
</dbReference>
<protein>
    <submittedName>
        <fullName evidence="2">Uncharacterized protein</fullName>
    </submittedName>
</protein>